<dbReference type="InterPro" id="IPR007046">
    <property type="entry name" value="RNA_pol_sigma_54_core-bd"/>
</dbReference>
<keyword evidence="9 10" id="KW-0804">Transcription</keyword>
<keyword evidence="5 10" id="KW-0548">Nucleotidyltransferase</keyword>
<dbReference type="Gene3D" id="1.10.10.1330">
    <property type="entry name" value="RNA polymerase sigma-54 factor, core-binding domain"/>
    <property type="match status" value="1"/>
</dbReference>
<dbReference type="Pfam" id="PF00309">
    <property type="entry name" value="Sigma54_AID"/>
    <property type="match status" value="1"/>
</dbReference>
<accession>A0ABV2A805</accession>
<dbReference type="InterPro" id="IPR038709">
    <property type="entry name" value="RpoN_core-bd_sf"/>
</dbReference>
<evidence type="ECO:0000259" key="13">
    <source>
        <dbReference type="Pfam" id="PF04963"/>
    </source>
</evidence>
<keyword evidence="8 10" id="KW-0238">DNA-binding</keyword>
<evidence type="ECO:0000256" key="6">
    <source>
        <dbReference type="ARBA" id="ARBA00023015"/>
    </source>
</evidence>
<dbReference type="InterPro" id="IPR000394">
    <property type="entry name" value="RNA_pol_sigma_54"/>
</dbReference>
<keyword evidence="4 10" id="KW-0808">Transferase</keyword>
<keyword evidence="15" id="KW-1185">Reference proteome</keyword>
<dbReference type="Gene3D" id="1.10.10.60">
    <property type="entry name" value="Homeodomain-like"/>
    <property type="match status" value="1"/>
</dbReference>
<dbReference type="PROSITE" id="PS50044">
    <property type="entry name" value="SIGMA54_3"/>
    <property type="match status" value="1"/>
</dbReference>
<dbReference type="NCBIfam" id="NF004595">
    <property type="entry name" value="PRK05932.1-2"/>
    <property type="match status" value="1"/>
</dbReference>
<dbReference type="Pfam" id="PF04963">
    <property type="entry name" value="Sigma54_CBD"/>
    <property type="match status" value="1"/>
</dbReference>
<evidence type="ECO:0000313" key="14">
    <source>
        <dbReference type="EMBL" id="MES0872589.1"/>
    </source>
</evidence>
<evidence type="ECO:0000313" key="15">
    <source>
        <dbReference type="Proteomes" id="UP001465331"/>
    </source>
</evidence>
<protein>
    <recommendedName>
        <fullName evidence="2 10">RNA polymerase sigma-54 factor</fullName>
    </recommendedName>
</protein>
<feature type="domain" description="RNA polymerase sigma factor 54 DNA-binding" evidence="12">
    <location>
        <begin position="325"/>
        <end position="482"/>
    </location>
</feature>
<feature type="compositionally biased region" description="Acidic residues" evidence="11">
    <location>
        <begin position="85"/>
        <end position="97"/>
    </location>
</feature>
<dbReference type="NCBIfam" id="NF009118">
    <property type="entry name" value="PRK12469.1"/>
    <property type="match status" value="1"/>
</dbReference>
<dbReference type="PROSITE" id="PS00718">
    <property type="entry name" value="SIGMA54_2"/>
    <property type="match status" value="1"/>
</dbReference>
<gene>
    <name evidence="14" type="ORF">ABSH63_00990</name>
</gene>
<sequence>MKSSLGLRLGQSLTMTPALQQAIRLLQLSSLDLQQEIEQALDANILLERDEPAPAEAAGPDESTEPAEAADRDATESLELRDDGDIPDEMPVDADWGDVFDDLPAAARRDDDELREFLEANLHKATGLREHLLEQARVAPFAVEELAIAEYLIDAIDEDGYLRDWPALLEELSNTLGAGAAEVEAVLAKLQEFDPTGVAARDLGECLRLQIESLPARTPGAQAALILVERHLPLLARRDSAALSRASGLDVATVDAALALIRTLQPHPGQAFKPHESAYVAPDVFVHRKNDRWVVSLNSELTPRLRINSHYQGLIRRADTSTDQQMLKQHLQEARYFLNSLEARNETLLRVAQSIVEEQRAFLEYGPEAMRPLVLRDIAEQLGIHESTVSRATANKYMLTPRGLFELKYFFSSHVQTTGGGVCSATAIQAMIKRLITNENPARPLSDATLSELLLKEGIQVARRTVAKYREGLGIPPSHERRPPA</sequence>
<evidence type="ECO:0000256" key="3">
    <source>
        <dbReference type="ARBA" id="ARBA00022478"/>
    </source>
</evidence>
<comment type="caution">
    <text evidence="14">The sequence shown here is derived from an EMBL/GenBank/DDBJ whole genome shotgun (WGS) entry which is preliminary data.</text>
</comment>
<reference evidence="14 15" key="1">
    <citation type="submission" date="2024-06" db="EMBL/GenBank/DDBJ databases">
        <authorList>
            <person name="Li Z."/>
            <person name="Jiang Y."/>
        </authorList>
    </citation>
    <scope>NUCLEOTIDE SEQUENCE [LARGE SCALE GENOMIC DNA]</scope>
    <source>
        <strain evidence="14 15">HSW-8</strain>
    </source>
</reference>
<feature type="region of interest" description="Disordered" evidence="11">
    <location>
        <begin position="53"/>
        <end position="97"/>
    </location>
</feature>
<dbReference type="InterPro" id="IPR007634">
    <property type="entry name" value="RNA_pol_sigma_54_DNA-bd"/>
</dbReference>
<dbReference type="Pfam" id="PF04552">
    <property type="entry name" value="Sigma54_DBD"/>
    <property type="match status" value="1"/>
</dbReference>
<dbReference type="PANTHER" id="PTHR32248">
    <property type="entry name" value="RNA POLYMERASE SIGMA-54 FACTOR"/>
    <property type="match status" value="1"/>
</dbReference>
<dbReference type="PRINTS" id="PR00045">
    <property type="entry name" value="SIGMA54FCT"/>
</dbReference>
<evidence type="ECO:0000256" key="5">
    <source>
        <dbReference type="ARBA" id="ARBA00022695"/>
    </source>
</evidence>
<comment type="function">
    <text evidence="10">Sigma factors are initiation factors that promote the attachment of RNA polymerase to specific initiation sites and are then released.</text>
</comment>
<dbReference type="NCBIfam" id="TIGR02395">
    <property type="entry name" value="rpoN_sigma"/>
    <property type="match status" value="1"/>
</dbReference>
<evidence type="ECO:0000256" key="7">
    <source>
        <dbReference type="ARBA" id="ARBA00023082"/>
    </source>
</evidence>
<evidence type="ECO:0000256" key="1">
    <source>
        <dbReference type="ARBA" id="ARBA00008798"/>
    </source>
</evidence>
<dbReference type="PROSITE" id="PS00717">
    <property type="entry name" value="SIGMA54_1"/>
    <property type="match status" value="1"/>
</dbReference>
<evidence type="ECO:0000256" key="11">
    <source>
        <dbReference type="SAM" id="MobiDB-lite"/>
    </source>
</evidence>
<evidence type="ECO:0000256" key="4">
    <source>
        <dbReference type="ARBA" id="ARBA00022679"/>
    </source>
</evidence>
<comment type="similarity">
    <text evidence="1 10">Belongs to the sigma-54 factor family.</text>
</comment>
<keyword evidence="6 10" id="KW-0805">Transcription regulation</keyword>
<organism evidence="14 15">
    <name type="scientific">Sinimarinibacterium thermocellulolyticum</name>
    <dbReference type="NCBI Taxonomy" id="3170016"/>
    <lineage>
        <taxon>Bacteria</taxon>
        <taxon>Pseudomonadati</taxon>
        <taxon>Pseudomonadota</taxon>
        <taxon>Gammaproteobacteria</taxon>
        <taxon>Nevskiales</taxon>
        <taxon>Nevskiaceae</taxon>
        <taxon>Sinimarinibacterium</taxon>
    </lineage>
</organism>
<dbReference type="Proteomes" id="UP001465331">
    <property type="component" value="Unassembled WGS sequence"/>
</dbReference>
<dbReference type="PIRSF" id="PIRSF000774">
    <property type="entry name" value="RpoN"/>
    <property type="match status" value="1"/>
</dbReference>
<evidence type="ECO:0000256" key="9">
    <source>
        <dbReference type="ARBA" id="ARBA00023163"/>
    </source>
</evidence>
<evidence type="ECO:0000256" key="2">
    <source>
        <dbReference type="ARBA" id="ARBA00019942"/>
    </source>
</evidence>
<evidence type="ECO:0000256" key="8">
    <source>
        <dbReference type="ARBA" id="ARBA00023125"/>
    </source>
</evidence>
<feature type="domain" description="RNA polymerase sigma factor 54 core-binding" evidence="13">
    <location>
        <begin position="119"/>
        <end position="311"/>
    </location>
</feature>
<dbReference type="PANTHER" id="PTHR32248:SF4">
    <property type="entry name" value="RNA POLYMERASE SIGMA-54 FACTOR"/>
    <property type="match status" value="1"/>
</dbReference>
<proteinExistence type="inferred from homology"/>
<dbReference type="GO" id="GO:0003899">
    <property type="term" value="F:DNA-directed RNA polymerase activity"/>
    <property type="evidence" value="ECO:0007669"/>
    <property type="project" value="UniProtKB-EC"/>
</dbReference>
<dbReference type="RefSeq" id="WP_352886567.1">
    <property type="nucleotide sequence ID" value="NZ_JBEPIJ010000001.1"/>
</dbReference>
<evidence type="ECO:0000259" key="12">
    <source>
        <dbReference type="Pfam" id="PF04552"/>
    </source>
</evidence>
<keyword evidence="3 10" id="KW-0240">DNA-directed RNA polymerase</keyword>
<evidence type="ECO:0000256" key="10">
    <source>
        <dbReference type="PIRNR" id="PIRNR000774"/>
    </source>
</evidence>
<dbReference type="EMBL" id="JBEPIJ010000001">
    <property type="protein sequence ID" value="MES0872589.1"/>
    <property type="molecule type" value="Genomic_DNA"/>
</dbReference>
<feature type="compositionally biased region" description="Basic and acidic residues" evidence="11">
    <location>
        <begin position="69"/>
        <end position="84"/>
    </location>
</feature>
<keyword evidence="7 10" id="KW-0731">Sigma factor</keyword>
<name>A0ABV2A805_9GAMM</name>